<keyword evidence="2" id="KW-1185">Reference proteome</keyword>
<dbReference type="GeneID" id="87889306"/>
<reference evidence="1" key="2">
    <citation type="submission" date="2023-06" db="EMBL/GenBank/DDBJ databases">
        <authorList>
            <consortium name="Lawrence Berkeley National Laboratory"/>
            <person name="Mondo S.J."/>
            <person name="Hensen N."/>
            <person name="Bonometti L."/>
            <person name="Westerberg I."/>
            <person name="Brannstrom I.O."/>
            <person name="Guillou S."/>
            <person name="Cros-Aarteil S."/>
            <person name="Calhoun S."/>
            <person name="Haridas S."/>
            <person name="Kuo A."/>
            <person name="Pangilinan J."/>
            <person name="Riley R."/>
            <person name="Labutti K."/>
            <person name="Andreopoulos B."/>
            <person name="Lipzen A."/>
            <person name="Chen C."/>
            <person name="Yanf M."/>
            <person name="Daum C."/>
            <person name="Ng V."/>
            <person name="Clum A."/>
            <person name="Steindorff A."/>
            <person name="Ohm R."/>
            <person name="Martin F."/>
            <person name="Silar P."/>
            <person name="Natvig D."/>
            <person name="Lalanne C."/>
            <person name="Gautier V."/>
            <person name="Ament-Velasquez S.L."/>
            <person name="Kruys A."/>
            <person name="Hutchinson M.I."/>
            <person name="Powell A.J."/>
            <person name="Barry K."/>
            <person name="Miller A.N."/>
            <person name="Grigoriev I.V."/>
            <person name="Debuchy R."/>
            <person name="Gladieux P."/>
            <person name="Thoren M.H."/>
            <person name="Johannesson H."/>
        </authorList>
    </citation>
    <scope>NUCLEOTIDE SEQUENCE</scope>
    <source>
        <strain evidence="1">CBS 333.67</strain>
    </source>
</reference>
<evidence type="ECO:0000313" key="2">
    <source>
        <dbReference type="Proteomes" id="UP001273166"/>
    </source>
</evidence>
<comment type="caution">
    <text evidence="1">The sequence shown here is derived from an EMBL/GenBank/DDBJ whole genome shotgun (WGS) entry which is preliminary data.</text>
</comment>
<accession>A0AAJ0M0S9</accession>
<proteinExistence type="predicted"/>
<name>A0AAJ0M0S9_9PEZI</name>
<dbReference type="Proteomes" id="UP001273166">
    <property type="component" value="Unassembled WGS sequence"/>
</dbReference>
<reference evidence="1" key="1">
    <citation type="journal article" date="2023" name="Mol. Phylogenet. Evol.">
        <title>Genome-scale phylogeny and comparative genomics of the fungal order Sordariales.</title>
        <authorList>
            <person name="Hensen N."/>
            <person name="Bonometti L."/>
            <person name="Westerberg I."/>
            <person name="Brannstrom I.O."/>
            <person name="Guillou S."/>
            <person name="Cros-Aarteil S."/>
            <person name="Calhoun S."/>
            <person name="Haridas S."/>
            <person name="Kuo A."/>
            <person name="Mondo S."/>
            <person name="Pangilinan J."/>
            <person name="Riley R."/>
            <person name="LaButti K."/>
            <person name="Andreopoulos B."/>
            <person name="Lipzen A."/>
            <person name="Chen C."/>
            <person name="Yan M."/>
            <person name="Daum C."/>
            <person name="Ng V."/>
            <person name="Clum A."/>
            <person name="Steindorff A."/>
            <person name="Ohm R.A."/>
            <person name="Martin F."/>
            <person name="Silar P."/>
            <person name="Natvig D.O."/>
            <person name="Lalanne C."/>
            <person name="Gautier V."/>
            <person name="Ament-Velasquez S.L."/>
            <person name="Kruys A."/>
            <person name="Hutchinson M.I."/>
            <person name="Powell A.J."/>
            <person name="Barry K."/>
            <person name="Miller A.N."/>
            <person name="Grigoriev I.V."/>
            <person name="Debuchy R."/>
            <person name="Gladieux P."/>
            <person name="Hiltunen Thoren M."/>
            <person name="Johannesson H."/>
        </authorList>
    </citation>
    <scope>NUCLEOTIDE SEQUENCE</scope>
    <source>
        <strain evidence="1">CBS 333.67</strain>
    </source>
</reference>
<sequence length="281" mass="31805">MAVITISIFGRYPLSLYLREDNFFAKRKTGGVIVSCYYKRSSCWGILTWPRYYEPYKRSGCPIWLLEIEFKIKQTSGRINYAAFSLEFDSEMTEFYKPSIRQETAAQPEITTLAEVVKVRHLIHETKETITDRWLLATIRSSSTLKESKSGIRKIWTFQPRPRDLATRRITLIRMEPEIELNKDAIIPLTTLIDQAFNQAQDALRELSSPDLETQTTAIAAIPFTFSALTTHPAAPSTMLPAPQPSSLLVNEPSILPVYGPMAVPPLPIVPSTQPMASLHT</sequence>
<evidence type="ECO:0000313" key="1">
    <source>
        <dbReference type="EMBL" id="KAK3304683.1"/>
    </source>
</evidence>
<protein>
    <submittedName>
        <fullName evidence="1">Uncharacterized protein</fullName>
    </submittedName>
</protein>
<gene>
    <name evidence="1" type="ORF">B0T15DRAFT_558648</name>
</gene>
<dbReference type="RefSeq" id="XP_062720463.1">
    <property type="nucleotide sequence ID" value="XM_062870477.1"/>
</dbReference>
<dbReference type="AlphaFoldDB" id="A0AAJ0M0S9"/>
<organism evidence="1 2">
    <name type="scientific">Chaetomium strumarium</name>
    <dbReference type="NCBI Taxonomy" id="1170767"/>
    <lineage>
        <taxon>Eukaryota</taxon>
        <taxon>Fungi</taxon>
        <taxon>Dikarya</taxon>
        <taxon>Ascomycota</taxon>
        <taxon>Pezizomycotina</taxon>
        <taxon>Sordariomycetes</taxon>
        <taxon>Sordariomycetidae</taxon>
        <taxon>Sordariales</taxon>
        <taxon>Chaetomiaceae</taxon>
        <taxon>Chaetomium</taxon>
    </lineage>
</organism>
<dbReference type="EMBL" id="JAUDZG010000005">
    <property type="protein sequence ID" value="KAK3304683.1"/>
    <property type="molecule type" value="Genomic_DNA"/>
</dbReference>